<evidence type="ECO:0000256" key="3">
    <source>
        <dbReference type="ARBA" id="ARBA00022643"/>
    </source>
</evidence>
<evidence type="ECO:0000256" key="19">
    <source>
        <dbReference type="RuleBase" id="RU291113"/>
    </source>
</evidence>
<keyword evidence="11 19" id="KW-0560">Oxidoreductase</keyword>
<feature type="zinc finger region" description="C3H1-type" evidence="18">
    <location>
        <begin position="155"/>
        <end position="179"/>
    </location>
</feature>
<reference evidence="22" key="1">
    <citation type="journal article" date="2023" name="Mol. Biol. Evol.">
        <title>Third-Generation Sequencing Reveals the Adaptive Role of the Epigenome in Three Deep-Sea Polychaetes.</title>
        <authorList>
            <person name="Perez M."/>
            <person name="Aroh O."/>
            <person name="Sun Y."/>
            <person name="Lan Y."/>
            <person name="Juniper S.K."/>
            <person name="Young C.R."/>
            <person name="Angers B."/>
            <person name="Qian P.Y."/>
        </authorList>
    </citation>
    <scope>NUCLEOTIDE SEQUENCE</scope>
    <source>
        <strain evidence="22">R07B-5</strain>
    </source>
</reference>
<dbReference type="FunFam" id="3.20.20.70:FF:000067">
    <property type="entry name" value="tRNA-dihydrouridine(47) synthase [NAD(P)(+)]"/>
    <property type="match status" value="1"/>
</dbReference>
<feature type="domain" description="C3H1-type" evidence="21">
    <location>
        <begin position="114"/>
        <end position="142"/>
    </location>
</feature>
<dbReference type="PROSITE" id="PS01136">
    <property type="entry name" value="UPF0034"/>
    <property type="match status" value="1"/>
</dbReference>
<comment type="catalytic activity">
    <reaction evidence="16">
        <text>a 5,6-dihydrouridine in mRNA + NADP(+) = a uridine in mRNA + NADPH + H(+)</text>
        <dbReference type="Rhea" id="RHEA:69855"/>
        <dbReference type="Rhea" id="RHEA-COMP:14658"/>
        <dbReference type="Rhea" id="RHEA-COMP:17789"/>
        <dbReference type="ChEBI" id="CHEBI:15378"/>
        <dbReference type="ChEBI" id="CHEBI:57783"/>
        <dbReference type="ChEBI" id="CHEBI:58349"/>
        <dbReference type="ChEBI" id="CHEBI:65315"/>
        <dbReference type="ChEBI" id="CHEBI:74443"/>
    </reaction>
    <physiologicalReaction direction="right-to-left" evidence="16">
        <dbReference type="Rhea" id="RHEA:69857"/>
    </physiologicalReaction>
</comment>
<dbReference type="GO" id="GO:0050660">
    <property type="term" value="F:flavin adenine dinucleotide binding"/>
    <property type="evidence" value="ECO:0007669"/>
    <property type="project" value="UniProtKB-UniRule"/>
</dbReference>
<feature type="region of interest" description="Disordered" evidence="20">
    <location>
        <begin position="15"/>
        <end position="41"/>
    </location>
</feature>
<dbReference type="InterPro" id="IPR000571">
    <property type="entry name" value="Znf_CCCH"/>
</dbReference>
<dbReference type="AlphaFoldDB" id="A0AAD9UCY0"/>
<dbReference type="Gene3D" id="3.20.20.70">
    <property type="entry name" value="Aldolase class I"/>
    <property type="match status" value="1"/>
</dbReference>
<dbReference type="EC" id="1.3.1.-" evidence="19"/>
<dbReference type="Proteomes" id="UP001209878">
    <property type="component" value="Unassembled WGS sequence"/>
</dbReference>
<dbReference type="InterPro" id="IPR036855">
    <property type="entry name" value="Znf_CCCH_sf"/>
</dbReference>
<keyword evidence="4" id="KW-0507">mRNA processing</keyword>
<dbReference type="Pfam" id="PF01207">
    <property type="entry name" value="Dus"/>
    <property type="match status" value="1"/>
</dbReference>
<feature type="region of interest" description="Disordered" evidence="20">
    <location>
        <begin position="63"/>
        <end position="114"/>
    </location>
</feature>
<evidence type="ECO:0000256" key="9">
    <source>
        <dbReference type="ARBA" id="ARBA00022833"/>
    </source>
</evidence>
<keyword evidence="6 18" id="KW-0479">Metal-binding</keyword>
<comment type="catalytic activity">
    <reaction evidence="14">
        <text>5,6-dihydrouridine(47) in tRNA + NAD(+) = uridine(47) in tRNA + NADH + H(+)</text>
        <dbReference type="Rhea" id="RHEA:53364"/>
        <dbReference type="Rhea" id="RHEA-COMP:13539"/>
        <dbReference type="Rhea" id="RHEA-COMP:13540"/>
        <dbReference type="ChEBI" id="CHEBI:15378"/>
        <dbReference type="ChEBI" id="CHEBI:57540"/>
        <dbReference type="ChEBI" id="CHEBI:57945"/>
        <dbReference type="ChEBI" id="CHEBI:65315"/>
        <dbReference type="ChEBI" id="CHEBI:74443"/>
        <dbReference type="EC" id="1.3.1.89"/>
    </reaction>
    <physiologicalReaction direction="right-to-left" evidence="14">
        <dbReference type="Rhea" id="RHEA:53366"/>
    </physiologicalReaction>
</comment>
<comment type="catalytic activity">
    <reaction evidence="17">
        <text>5,6-dihydrouridine(47) in tRNA + NADP(+) = uridine(47) in tRNA + NADPH + H(+)</text>
        <dbReference type="Rhea" id="RHEA:53360"/>
        <dbReference type="Rhea" id="RHEA-COMP:13539"/>
        <dbReference type="Rhea" id="RHEA-COMP:13540"/>
        <dbReference type="ChEBI" id="CHEBI:15378"/>
        <dbReference type="ChEBI" id="CHEBI:57783"/>
        <dbReference type="ChEBI" id="CHEBI:58349"/>
        <dbReference type="ChEBI" id="CHEBI:65315"/>
        <dbReference type="ChEBI" id="CHEBI:74443"/>
        <dbReference type="EC" id="1.3.1.89"/>
    </reaction>
    <physiologicalReaction direction="right-to-left" evidence="17">
        <dbReference type="Rhea" id="RHEA:53362"/>
    </physiologicalReaction>
</comment>
<keyword evidence="23" id="KW-1185">Reference proteome</keyword>
<evidence type="ECO:0000256" key="20">
    <source>
        <dbReference type="SAM" id="MobiDB-lite"/>
    </source>
</evidence>
<keyword evidence="8 18" id="KW-0863">Zinc-finger</keyword>
<keyword evidence="2 19" id="KW-0285">Flavoprotein</keyword>
<proteinExistence type="inferred from homology"/>
<feature type="region of interest" description="Disordered" evidence="20">
    <location>
        <begin position="259"/>
        <end position="301"/>
    </location>
</feature>
<evidence type="ECO:0000256" key="15">
    <source>
        <dbReference type="ARBA" id="ARBA00048342"/>
    </source>
</evidence>
<keyword evidence="12" id="KW-0520">NAD</keyword>
<comment type="catalytic activity">
    <reaction evidence="15">
        <text>a 5,6-dihydrouridine in mRNA + NAD(+) = a uridine in mRNA + NADH + H(+)</text>
        <dbReference type="Rhea" id="RHEA:69851"/>
        <dbReference type="Rhea" id="RHEA-COMP:14658"/>
        <dbReference type="Rhea" id="RHEA-COMP:17789"/>
        <dbReference type="ChEBI" id="CHEBI:15378"/>
        <dbReference type="ChEBI" id="CHEBI:57540"/>
        <dbReference type="ChEBI" id="CHEBI:57945"/>
        <dbReference type="ChEBI" id="CHEBI:65315"/>
        <dbReference type="ChEBI" id="CHEBI:74443"/>
    </reaction>
    <physiologicalReaction direction="right-to-left" evidence="15">
        <dbReference type="Rhea" id="RHEA:69853"/>
    </physiologicalReaction>
</comment>
<evidence type="ECO:0000256" key="10">
    <source>
        <dbReference type="ARBA" id="ARBA00022857"/>
    </source>
</evidence>
<dbReference type="SUPFAM" id="SSF51395">
    <property type="entry name" value="FMN-linked oxidoreductases"/>
    <property type="match status" value="1"/>
</dbReference>
<organism evidence="22 23">
    <name type="scientific">Ridgeia piscesae</name>
    <name type="common">Tubeworm</name>
    <dbReference type="NCBI Taxonomy" id="27915"/>
    <lineage>
        <taxon>Eukaryota</taxon>
        <taxon>Metazoa</taxon>
        <taxon>Spiralia</taxon>
        <taxon>Lophotrochozoa</taxon>
        <taxon>Annelida</taxon>
        <taxon>Polychaeta</taxon>
        <taxon>Sedentaria</taxon>
        <taxon>Canalipalpata</taxon>
        <taxon>Sabellida</taxon>
        <taxon>Siboglinidae</taxon>
        <taxon>Ridgeia</taxon>
    </lineage>
</organism>
<dbReference type="SUPFAM" id="SSF90229">
    <property type="entry name" value="CCCH zinc finger"/>
    <property type="match status" value="1"/>
</dbReference>
<dbReference type="GO" id="GO:0102265">
    <property type="term" value="F:tRNA-dihydrouridine47 synthase activity"/>
    <property type="evidence" value="ECO:0007669"/>
    <property type="project" value="UniProtKB-EC"/>
</dbReference>
<evidence type="ECO:0000256" key="8">
    <source>
        <dbReference type="ARBA" id="ARBA00022771"/>
    </source>
</evidence>
<comment type="function">
    <text evidence="13">Catalyzes the synthesis of dihydrouridine, a modified base, in various RNAs, such as tRNAs, mRNAs and some long non-coding RNAs (lncRNAs). Mainly modifies the uridine in position 47 (U47) in the D-loop of most cytoplasmic tRNAs. Also able to mediate the formation of dihydrouridine in some mRNAs, thereby regulating their translation.</text>
</comment>
<evidence type="ECO:0000256" key="7">
    <source>
        <dbReference type="ARBA" id="ARBA00022737"/>
    </source>
</evidence>
<evidence type="ECO:0000256" key="4">
    <source>
        <dbReference type="ARBA" id="ARBA00022664"/>
    </source>
</evidence>
<evidence type="ECO:0000313" key="22">
    <source>
        <dbReference type="EMBL" id="KAK2184877.1"/>
    </source>
</evidence>
<evidence type="ECO:0000256" key="14">
    <source>
        <dbReference type="ARBA" id="ARBA00048266"/>
    </source>
</evidence>
<dbReference type="InterPro" id="IPR013785">
    <property type="entry name" value="Aldolase_TIM"/>
</dbReference>
<feature type="compositionally biased region" description="Basic residues" evidence="20">
    <location>
        <begin position="94"/>
        <end position="110"/>
    </location>
</feature>
<dbReference type="GO" id="GO:0006397">
    <property type="term" value="P:mRNA processing"/>
    <property type="evidence" value="ECO:0007669"/>
    <property type="project" value="UniProtKB-KW"/>
</dbReference>
<dbReference type="InterPro" id="IPR035587">
    <property type="entry name" value="DUS-like_FMN-bd"/>
</dbReference>
<dbReference type="Gene3D" id="4.10.1000.10">
    <property type="entry name" value="Zinc finger, CCCH-type"/>
    <property type="match status" value="1"/>
</dbReference>
<evidence type="ECO:0000256" key="17">
    <source>
        <dbReference type="ARBA" id="ARBA00049513"/>
    </source>
</evidence>
<keyword evidence="7" id="KW-0677">Repeat</keyword>
<dbReference type="PROSITE" id="PS50103">
    <property type="entry name" value="ZF_C3H1"/>
    <property type="match status" value="2"/>
</dbReference>
<comment type="caution">
    <text evidence="22">The sequence shown here is derived from an EMBL/GenBank/DDBJ whole genome shotgun (WGS) entry which is preliminary data.</text>
</comment>
<evidence type="ECO:0000256" key="2">
    <source>
        <dbReference type="ARBA" id="ARBA00022630"/>
    </source>
</evidence>
<evidence type="ECO:0000313" key="23">
    <source>
        <dbReference type="Proteomes" id="UP001209878"/>
    </source>
</evidence>
<evidence type="ECO:0000256" key="11">
    <source>
        <dbReference type="ARBA" id="ARBA00023002"/>
    </source>
</evidence>
<feature type="zinc finger region" description="C3H1-type" evidence="18">
    <location>
        <begin position="114"/>
        <end position="142"/>
    </location>
</feature>
<name>A0AAD9UCY0_RIDPI</name>
<evidence type="ECO:0000256" key="13">
    <source>
        <dbReference type="ARBA" id="ARBA00045365"/>
    </source>
</evidence>
<dbReference type="PANTHER" id="PTHR45846:SF1">
    <property type="entry name" value="TRNA-DIHYDROURIDINE(47) SYNTHASE [NAD(P)(+)]-LIKE"/>
    <property type="match status" value="1"/>
</dbReference>
<evidence type="ECO:0000256" key="1">
    <source>
        <dbReference type="ARBA" id="ARBA00001917"/>
    </source>
</evidence>
<comment type="similarity">
    <text evidence="19">Belongs to the dus family. Dus3 subfamily.</text>
</comment>
<dbReference type="GO" id="GO:0003723">
    <property type="term" value="F:RNA binding"/>
    <property type="evidence" value="ECO:0007669"/>
    <property type="project" value="TreeGrafter"/>
</dbReference>
<dbReference type="SMART" id="SM00356">
    <property type="entry name" value="ZnF_C3H1"/>
    <property type="match status" value="2"/>
</dbReference>
<dbReference type="CDD" id="cd02801">
    <property type="entry name" value="DUS_like_FMN"/>
    <property type="match status" value="1"/>
</dbReference>
<gene>
    <name evidence="22" type="ORF">NP493_249g01029</name>
</gene>
<evidence type="ECO:0000256" key="16">
    <source>
        <dbReference type="ARBA" id="ARBA00049447"/>
    </source>
</evidence>
<sequence length="701" mass="79049">MTDMDKLQNVRIEVDVNQGDNSVSPDALGVDSKQRMKNKDQSGYAAIKPEFLDLNHVPKVAAHLPASTSEELTAMATGTEKRKSDSDETPQMPYKKKMKLKGRNKKRPRGNRPDVGTKLCTKIVHGLECPFGEKCQYSHNIAEYVASKPADISDRCYIYETFGRCPYGIMCMFSKHHVDERYKNVVNESLYETTSKKKTVLNQLDSRGDLQTRLWKKKYNFSKANVILKCYEEKMKKSGGADKHVSDVDEAGDHVHADCDVGQCDKTSHRTDSDDSNKGDPSIIGDRADNDKSLSMNEEASSNGNIVGVAVSTNMPDNEDMPSIATLNVQHAGPVTDEDTIKLRPLEKKKLNFADKLYLAPLTTVGNLPFRRLCKTFGADITCSEMAMSVPLLKGQQSEWAILRRHESEDIFGVQLCGSYTDTMTRCGQLLQENVDMDFVDINCGCPLDLVFKKGDGCALMGRTGRFEKLVGCMTEVLDVPLTVKMRTGIYESKSIAHNLIPRLRDWGVALVTLHGRSREQRYTRLADWTYIDRCAKAAAPMPVFGNGDILSYEDANQRRKETSVAGMMIGRGALIKPWIFTEIKEQRHWDISSSERLDMLRSFTNYGLEQWGSDQRGVATTRRFLLEWLSFLYRYIPVGVLERLPQRINEKPPYYIGRDDLETLMASGNCADWVKISEILLGPVPDDFEFLPKHKANAYQ</sequence>
<comment type="cofactor">
    <cofactor evidence="1 19">
        <name>FMN</name>
        <dbReference type="ChEBI" id="CHEBI:58210"/>
    </cofactor>
</comment>
<keyword evidence="10" id="KW-0521">NADP</keyword>
<keyword evidence="9 18" id="KW-0862">Zinc</keyword>
<evidence type="ECO:0000256" key="5">
    <source>
        <dbReference type="ARBA" id="ARBA00022694"/>
    </source>
</evidence>
<feature type="compositionally biased region" description="Basic and acidic residues" evidence="20">
    <location>
        <begin position="266"/>
        <end position="278"/>
    </location>
</feature>
<evidence type="ECO:0000256" key="18">
    <source>
        <dbReference type="PROSITE-ProRule" id="PRU00723"/>
    </source>
</evidence>
<evidence type="ECO:0000256" key="6">
    <source>
        <dbReference type="ARBA" id="ARBA00022723"/>
    </source>
</evidence>
<dbReference type="EMBL" id="JAODUO010000249">
    <property type="protein sequence ID" value="KAK2184877.1"/>
    <property type="molecule type" value="Genomic_DNA"/>
</dbReference>
<feature type="domain" description="C3H1-type" evidence="21">
    <location>
        <begin position="155"/>
        <end position="179"/>
    </location>
</feature>
<evidence type="ECO:0000256" key="12">
    <source>
        <dbReference type="ARBA" id="ARBA00023027"/>
    </source>
</evidence>
<keyword evidence="5 19" id="KW-0819">tRNA processing</keyword>
<keyword evidence="3 19" id="KW-0288">FMN</keyword>
<protein>
    <recommendedName>
        <fullName evidence="19">tRNA-dihydrouridine(47) synthase [NAD(P)(+)]</fullName>
        <ecNumber evidence="19">1.3.1.-</ecNumber>
    </recommendedName>
    <alternativeName>
        <fullName evidence="19">tRNA-dihydrouridine synthase 3</fullName>
    </alternativeName>
</protein>
<accession>A0AAD9UCY0</accession>
<evidence type="ECO:0000259" key="21">
    <source>
        <dbReference type="PROSITE" id="PS50103"/>
    </source>
</evidence>
<dbReference type="PANTHER" id="PTHR45846">
    <property type="entry name" value="TRNA-DIHYDROURIDINE(47) SYNTHASE [NAD(P)(+)]-LIKE"/>
    <property type="match status" value="1"/>
</dbReference>
<dbReference type="GO" id="GO:0008270">
    <property type="term" value="F:zinc ion binding"/>
    <property type="evidence" value="ECO:0007669"/>
    <property type="project" value="UniProtKB-KW"/>
</dbReference>
<dbReference type="InterPro" id="IPR018517">
    <property type="entry name" value="tRNA_hU_synthase_CS"/>
</dbReference>